<dbReference type="SUPFAM" id="SSF50151">
    <property type="entry name" value="SacY-like RNA-binding domain"/>
    <property type="match status" value="1"/>
</dbReference>
<name>A0A9Q9S5S6_9ENTR</name>
<dbReference type="Pfam" id="PF00874">
    <property type="entry name" value="PRD"/>
    <property type="match status" value="2"/>
</dbReference>
<dbReference type="InterPro" id="IPR011608">
    <property type="entry name" value="PRD"/>
</dbReference>
<dbReference type="GO" id="GO:0003723">
    <property type="term" value="F:RNA binding"/>
    <property type="evidence" value="ECO:0007669"/>
    <property type="project" value="InterPro"/>
</dbReference>
<dbReference type="Gene3D" id="2.30.24.10">
    <property type="entry name" value="CAT RNA-binding domain"/>
    <property type="match status" value="1"/>
</dbReference>
<reference evidence="3 7" key="2">
    <citation type="submission" date="2023-01" db="EMBL/GenBank/DDBJ databases">
        <authorList>
            <person name="Dale J."/>
        </authorList>
    </citation>
    <scope>NUCLEOTIDE SEQUENCE [LARGE SCALE GENOMIC DNA]</scope>
    <source>
        <strain evidence="3 7">2022EL-01098</strain>
    </source>
</reference>
<proteinExistence type="predicted"/>
<evidence type="ECO:0000313" key="4">
    <source>
        <dbReference type="EMBL" id="MDW2718491.1"/>
    </source>
</evidence>
<reference evidence="4 8" key="3">
    <citation type="submission" date="2023-10" db="EMBL/GenBank/DDBJ databases">
        <title>Fecal carriage and genetic characteristics of carbapenem-resistant Enterobacterales among healthy adults from four provinces of China.</title>
        <authorList>
            <person name="Li Y."/>
            <person name="Zhang R."/>
        </authorList>
    </citation>
    <scope>NUCLEOTIDE SEQUENCE [LARGE SCALE GENOMIC DNA]</scope>
    <source>
        <strain evidence="4 8">HN-157</strain>
    </source>
</reference>
<dbReference type="Gene3D" id="1.10.1790.10">
    <property type="entry name" value="PRD domain"/>
    <property type="match status" value="2"/>
</dbReference>
<evidence type="ECO:0000259" key="2">
    <source>
        <dbReference type="PROSITE" id="PS51372"/>
    </source>
</evidence>
<dbReference type="AlphaFoldDB" id="A0A9Q9S5S6"/>
<dbReference type="Proteomes" id="UP000318567">
    <property type="component" value="Unassembled WGS sequence"/>
</dbReference>
<dbReference type="RefSeq" id="WP_004129338.1">
    <property type="nucleotide sequence ID" value="NZ_AP035775.1"/>
</dbReference>
<dbReference type="EMBL" id="CABGGO010000001">
    <property type="protein sequence ID" value="VUS22109.1"/>
    <property type="molecule type" value="Genomic_DNA"/>
</dbReference>
<dbReference type="InterPro" id="IPR004341">
    <property type="entry name" value="CAT_RNA-bd_dom"/>
</dbReference>
<evidence type="ECO:0000256" key="1">
    <source>
        <dbReference type="ARBA" id="ARBA00022737"/>
    </source>
</evidence>
<dbReference type="EMBL" id="JAWPBP010000022">
    <property type="protein sequence ID" value="MDW2718491.1"/>
    <property type="molecule type" value="Genomic_DNA"/>
</dbReference>
<evidence type="ECO:0000313" key="6">
    <source>
        <dbReference type="Proteomes" id="UP000318567"/>
    </source>
</evidence>
<evidence type="ECO:0000313" key="7">
    <source>
        <dbReference type="Proteomes" id="UP001221816"/>
    </source>
</evidence>
<accession>A0A9Q9S5S6</accession>
<gene>
    <name evidence="5" type="primary">licT_1</name>
    <name evidence="3" type="ORF">PIK62_03590</name>
    <name evidence="4" type="ORF">RYZ49_22095</name>
    <name evidence="5" type="ORF">SB6410_00079</name>
</gene>
<dbReference type="Pfam" id="PF03123">
    <property type="entry name" value="CAT_RBD"/>
    <property type="match status" value="1"/>
</dbReference>
<dbReference type="Proteomes" id="UP001287436">
    <property type="component" value="Unassembled WGS sequence"/>
</dbReference>
<dbReference type="SMART" id="SM01061">
    <property type="entry name" value="CAT_RBD"/>
    <property type="match status" value="1"/>
</dbReference>
<feature type="domain" description="PRD" evidence="2">
    <location>
        <begin position="170"/>
        <end position="277"/>
    </location>
</feature>
<dbReference type="InterPro" id="IPR036634">
    <property type="entry name" value="PRD_sf"/>
</dbReference>
<reference evidence="5 6" key="1">
    <citation type="submission" date="2019-07" db="EMBL/GenBank/DDBJ databases">
        <authorList>
            <person name="Brisse S."/>
            <person name="Rodrigues C."/>
            <person name="Thorpe H."/>
        </authorList>
    </citation>
    <scope>NUCLEOTIDE SEQUENCE [LARGE SCALE GENOMIC DNA]</scope>
    <source>
        <strain evidence="5">SB6410</strain>
    </source>
</reference>
<protein>
    <submittedName>
        <fullName evidence="3">PRD domain-containing protein</fullName>
    </submittedName>
    <submittedName>
        <fullName evidence="5">Transcription antiterminator LicT</fullName>
    </submittedName>
</protein>
<keyword evidence="7" id="KW-1185">Reference proteome</keyword>
<evidence type="ECO:0000313" key="8">
    <source>
        <dbReference type="Proteomes" id="UP001287436"/>
    </source>
</evidence>
<dbReference type="InterPro" id="IPR050661">
    <property type="entry name" value="BglG_antiterminators"/>
</dbReference>
<dbReference type="PROSITE" id="PS51372">
    <property type="entry name" value="PRD_2"/>
    <property type="match status" value="2"/>
</dbReference>
<keyword evidence="1" id="KW-0677">Repeat</keyword>
<dbReference type="InterPro" id="IPR036650">
    <property type="entry name" value="CAT_RNA-bd_dom_sf"/>
</dbReference>
<evidence type="ECO:0000313" key="5">
    <source>
        <dbReference type="EMBL" id="VUS22109.1"/>
    </source>
</evidence>
<dbReference type="PANTHER" id="PTHR30185">
    <property type="entry name" value="CRYPTIC BETA-GLUCOSIDE BGL OPERON ANTITERMINATOR"/>
    <property type="match status" value="1"/>
</dbReference>
<dbReference type="Proteomes" id="UP001221816">
    <property type="component" value="Unassembled WGS sequence"/>
</dbReference>
<dbReference type="SUPFAM" id="SSF63520">
    <property type="entry name" value="PTS-regulatory domain, PRD"/>
    <property type="match status" value="2"/>
</dbReference>
<feature type="domain" description="PRD" evidence="2">
    <location>
        <begin position="64"/>
        <end position="169"/>
    </location>
</feature>
<dbReference type="GO" id="GO:0006355">
    <property type="term" value="P:regulation of DNA-templated transcription"/>
    <property type="evidence" value="ECO:0007669"/>
    <property type="project" value="InterPro"/>
</dbReference>
<evidence type="ECO:0000313" key="3">
    <source>
        <dbReference type="EMBL" id="MDC0691741.1"/>
    </source>
</evidence>
<dbReference type="EMBL" id="JAQNDI010000001">
    <property type="protein sequence ID" value="MDC0691741.1"/>
    <property type="molecule type" value="Genomic_DNA"/>
</dbReference>
<organism evidence="5 6">
    <name type="scientific">Klebsiella pasteurii</name>
    <dbReference type="NCBI Taxonomy" id="2587529"/>
    <lineage>
        <taxon>Bacteria</taxon>
        <taxon>Pseudomonadati</taxon>
        <taxon>Pseudomonadota</taxon>
        <taxon>Gammaproteobacteria</taxon>
        <taxon>Enterobacterales</taxon>
        <taxon>Enterobacteriaceae</taxon>
        <taxon>Klebsiella/Raoultella group</taxon>
        <taxon>Klebsiella</taxon>
    </lineage>
</organism>
<dbReference type="PANTHER" id="PTHR30185:SF15">
    <property type="entry name" value="CRYPTIC BETA-GLUCOSIDE BGL OPERON ANTITERMINATOR"/>
    <property type="match status" value="1"/>
</dbReference>
<comment type="caution">
    <text evidence="5">The sequence shown here is derived from an EMBL/GenBank/DDBJ whole genome shotgun (WGS) entry which is preliminary data.</text>
</comment>
<dbReference type="GeneID" id="77229075"/>
<sequence length="277" mass="32053">MKIKKSLNNSMLLAVNDGKEIILFGKGIGFNSKPGTMVDLKNVEQVFIPLNTLKAQHYLSLTDTIPAVFFEITHEIVKLAQAHYNEKLNTVLLFTLAEHLHFAVERCKANVNIANKLTWEIKRYYQKEYNIGELARDMVSAKFSVNLPEDEAVHIAFHIINASSQCDETNAHKQVELVNRVAEIVRYKLNKNIDINSIHYARFITHLRYFAERVLSNNIELEETDDFYNELIRFHPRAMVVAEAIRDYIKNNYAIFIPNDELTWLGIHISKLSKYSI</sequence>